<dbReference type="InterPro" id="IPR029058">
    <property type="entry name" value="AB_hydrolase_fold"/>
</dbReference>
<dbReference type="EMBL" id="JASBNA010000037">
    <property type="protein sequence ID" value="KAK7682088.1"/>
    <property type="molecule type" value="Genomic_DNA"/>
</dbReference>
<evidence type="ECO:0000313" key="3">
    <source>
        <dbReference type="Proteomes" id="UP001385951"/>
    </source>
</evidence>
<dbReference type="PANTHER" id="PTHR17630">
    <property type="entry name" value="DIENELACTONE HYDROLASE"/>
    <property type="match status" value="1"/>
</dbReference>
<gene>
    <name evidence="2" type="ORF">QCA50_014674</name>
</gene>
<comment type="caution">
    <text evidence="2">The sequence shown here is derived from an EMBL/GenBank/DDBJ whole genome shotgun (WGS) entry which is preliminary data.</text>
</comment>
<evidence type="ECO:0000313" key="2">
    <source>
        <dbReference type="EMBL" id="KAK7682088.1"/>
    </source>
</evidence>
<keyword evidence="3" id="KW-1185">Reference proteome</keyword>
<dbReference type="Pfam" id="PF01738">
    <property type="entry name" value="DLH"/>
    <property type="match status" value="1"/>
</dbReference>
<dbReference type="AlphaFoldDB" id="A0AAW0FK61"/>
<dbReference type="PANTHER" id="PTHR17630:SF44">
    <property type="entry name" value="PROTEIN AIM2"/>
    <property type="match status" value="1"/>
</dbReference>
<sequence length="263" mass="29375">MSCEQCVQGNVMSGEPEGTMVDGAYFHEGPNKKFAVILLTDIFGLPLVNNKLLVDRFSKELQCDVWAPHYFNGDPIFRAEELEPILPHKAGDKISTLNSLRFFGTFITRIHRFWGNRSAIVDPIVDSFIAKVRDQKKYEKVGVVGYCFGGATGIRVGSRGLVDSLVICHPGRCTIGEISAIKIPTSWVCAQVDMTFSNSLRGQAEKVFASRKDKPGFVDYEFKVHAETQHGFAARPDLSLPEIVKAHEEAFTQSKNWFEKTLV</sequence>
<proteinExistence type="predicted"/>
<reference evidence="2 3" key="1">
    <citation type="submission" date="2022-09" db="EMBL/GenBank/DDBJ databases">
        <authorList>
            <person name="Palmer J.M."/>
        </authorList>
    </citation>
    <scope>NUCLEOTIDE SEQUENCE [LARGE SCALE GENOMIC DNA]</scope>
    <source>
        <strain evidence="2 3">DSM 7382</strain>
    </source>
</reference>
<name>A0AAW0FK61_9APHY</name>
<dbReference type="Gene3D" id="3.40.50.1820">
    <property type="entry name" value="alpha/beta hydrolase"/>
    <property type="match status" value="1"/>
</dbReference>
<feature type="domain" description="Dienelactone hydrolase" evidence="1">
    <location>
        <begin position="32"/>
        <end position="261"/>
    </location>
</feature>
<dbReference type="InterPro" id="IPR002925">
    <property type="entry name" value="Dienelactn_hydro"/>
</dbReference>
<protein>
    <recommendedName>
        <fullName evidence="1">Dienelactone hydrolase domain-containing protein</fullName>
    </recommendedName>
</protein>
<accession>A0AAW0FK61</accession>
<dbReference type="GO" id="GO:0016787">
    <property type="term" value="F:hydrolase activity"/>
    <property type="evidence" value="ECO:0007669"/>
    <property type="project" value="InterPro"/>
</dbReference>
<dbReference type="SUPFAM" id="SSF53474">
    <property type="entry name" value="alpha/beta-Hydrolases"/>
    <property type="match status" value="1"/>
</dbReference>
<evidence type="ECO:0000259" key="1">
    <source>
        <dbReference type="Pfam" id="PF01738"/>
    </source>
</evidence>
<organism evidence="2 3">
    <name type="scientific">Cerrena zonata</name>
    <dbReference type="NCBI Taxonomy" id="2478898"/>
    <lineage>
        <taxon>Eukaryota</taxon>
        <taxon>Fungi</taxon>
        <taxon>Dikarya</taxon>
        <taxon>Basidiomycota</taxon>
        <taxon>Agaricomycotina</taxon>
        <taxon>Agaricomycetes</taxon>
        <taxon>Polyporales</taxon>
        <taxon>Cerrenaceae</taxon>
        <taxon>Cerrena</taxon>
    </lineage>
</organism>
<dbReference type="Proteomes" id="UP001385951">
    <property type="component" value="Unassembled WGS sequence"/>
</dbReference>